<organism evidence="3 4">
    <name type="scientific">Dietzia aurantiaca</name>
    <dbReference type="NCBI Taxonomy" id="983873"/>
    <lineage>
        <taxon>Bacteria</taxon>
        <taxon>Bacillati</taxon>
        <taxon>Actinomycetota</taxon>
        <taxon>Actinomycetes</taxon>
        <taxon>Mycobacteriales</taxon>
        <taxon>Dietziaceae</taxon>
        <taxon>Dietzia</taxon>
    </lineage>
</organism>
<evidence type="ECO:0008006" key="5">
    <source>
        <dbReference type="Google" id="ProtNLM"/>
    </source>
</evidence>
<reference evidence="4" key="1">
    <citation type="journal article" date="2019" name="Int. J. Syst. Evol. Microbiol.">
        <title>The Global Catalogue of Microorganisms (GCM) 10K type strain sequencing project: providing services to taxonomists for standard genome sequencing and annotation.</title>
        <authorList>
            <consortium name="The Broad Institute Genomics Platform"/>
            <consortium name="The Broad Institute Genome Sequencing Center for Infectious Disease"/>
            <person name="Wu L."/>
            <person name="Ma J."/>
        </authorList>
    </citation>
    <scope>NUCLEOTIDE SEQUENCE [LARGE SCALE GENOMIC DNA]</scope>
    <source>
        <strain evidence="4">JCM 11882</strain>
    </source>
</reference>
<gene>
    <name evidence="3" type="ORF">ACFO7U_15710</name>
</gene>
<dbReference type="PANTHER" id="PTHR35794">
    <property type="entry name" value="CELL DIVISION PROTEIN DIVIVA"/>
    <property type="match status" value="1"/>
</dbReference>
<name>A0ABV9PUU8_9ACTN</name>
<evidence type="ECO:0000256" key="1">
    <source>
        <dbReference type="SAM" id="Coils"/>
    </source>
</evidence>
<dbReference type="InterPro" id="IPR007793">
    <property type="entry name" value="DivIVA_fam"/>
</dbReference>
<feature type="coiled-coil region" evidence="1">
    <location>
        <begin position="221"/>
        <end position="255"/>
    </location>
</feature>
<accession>A0ABV9PUU8</accession>
<dbReference type="PANTHER" id="PTHR35794:SF2">
    <property type="entry name" value="CELL DIVISION PROTEIN DIVIVA"/>
    <property type="match status" value="1"/>
</dbReference>
<evidence type="ECO:0000313" key="3">
    <source>
        <dbReference type="EMBL" id="MFC4756219.1"/>
    </source>
</evidence>
<evidence type="ECO:0000256" key="2">
    <source>
        <dbReference type="SAM" id="MobiDB-lite"/>
    </source>
</evidence>
<feature type="region of interest" description="Disordered" evidence="2">
    <location>
        <begin position="270"/>
        <end position="291"/>
    </location>
</feature>
<dbReference type="EMBL" id="JBHSHP010000059">
    <property type="protein sequence ID" value="MFC4756219.1"/>
    <property type="molecule type" value="Genomic_DNA"/>
</dbReference>
<dbReference type="RefSeq" id="WP_344993212.1">
    <property type="nucleotide sequence ID" value="NZ_BAABCD010000021.1"/>
</dbReference>
<comment type="caution">
    <text evidence="3">The sequence shown here is derived from an EMBL/GenBank/DDBJ whole genome shotgun (WGS) entry which is preliminary data.</text>
</comment>
<keyword evidence="1" id="KW-0175">Coiled coil</keyword>
<evidence type="ECO:0000313" key="4">
    <source>
        <dbReference type="Proteomes" id="UP001595836"/>
    </source>
</evidence>
<dbReference type="Gene3D" id="1.20.5.620">
    <property type="entry name" value="F1F0 ATP synthase subunit B, membrane domain"/>
    <property type="match status" value="1"/>
</dbReference>
<keyword evidence="4" id="KW-1185">Reference proteome</keyword>
<proteinExistence type="predicted"/>
<protein>
    <recommendedName>
        <fullName evidence="5">Cellulose-binding protein</fullName>
    </recommendedName>
</protein>
<feature type="coiled-coil region" evidence="1">
    <location>
        <begin position="23"/>
        <end position="78"/>
    </location>
</feature>
<dbReference type="Proteomes" id="UP001595836">
    <property type="component" value="Unassembled WGS sequence"/>
</dbReference>
<sequence>MPSTHTPESAVQPFAVVRKGFDREQVSATLARLEAEAELLRADRDAAVERAERASAELERHRDKVEELESRITELGRAPVTNEQMSDRLSTMLALATAEAASMRDNAHSDADRILNEAEEDAWRMRESAAAELSAVRTRNDAVRAEHDAALDAARTRAAEIVRSAESEAKRLDDVAARRRDQIDEDHRLASNLRREESLDEDRARRAATRSAVQAIRSEARDRADEIVRDAEQRANDIMDRARTHTERLRALREDVLAELASVRARLEPLPAGVANEEPLPETPRFNSSDG</sequence>